<dbReference type="Pfam" id="PF02929">
    <property type="entry name" value="Bgal_small_N"/>
    <property type="match status" value="1"/>
</dbReference>
<dbReference type="Gene3D" id="2.70.98.10">
    <property type="match status" value="1"/>
</dbReference>
<accession>A0A8J6PCC1</accession>
<dbReference type="InterPro" id="IPR032312">
    <property type="entry name" value="LacZ_4"/>
</dbReference>
<name>A0A8J6PCC1_9FIRM</name>
<dbReference type="InterPro" id="IPR013783">
    <property type="entry name" value="Ig-like_fold"/>
</dbReference>
<evidence type="ECO:0000313" key="10">
    <source>
        <dbReference type="EMBL" id="MBC8611662.1"/>
    </source>
</evidence>
<dbReference type="PROSITE" id="PS00608">
    <property type="entry name" value="GLYCOSYL_HYDROL_F2_2"/>
    <property type="match status" value="1"/>
</dbReference>
<dbReference type="InterPro" id="IPR011013">
    <property type="entry name" value="Gal_mutarotase_sf_dom"/>
</dbReference>
<dbReference type="InterPro" id="IPR006101">
    <property type="entry name" value="Glyco_hydro_2"/>
</dbReference>
<dbReference type="InterPro" id="IPR023232">
    <property type="entry name" value="Glyco_hydro_2_AS"/>
</dbReference>
<dbReference type="InterPro" id="IPR014718">
    <property type="entry name" value="GH-type_carb-bd"/>
</dbReference>
<evidence type="ECO:0000256" key="8">
    <source>
        <dbReference type="RuleBase" id="RU361154"/>
    </source>
</evidence>
<protein>
    <recommendedName>
        <fullName evidence="4 8">Beta-galactosidase</fullName>
        <ecNumber evidence="3 8">3.2.1.23</ecNumber>
    </recommendedName>
    <alternativeName>
        <fullName evidence="7 8">Lactase</fullName>
    </alternativeName>
</protein>
<keyword evidence="5 8" id="KW-0378">Hydrolase</keyword>
<gene>
    <name evidence="10" type="ORF">H8702_11230</name>
</gene>
<dbReference type="SUPFAM" id="SSF49785">
    <property type="entry name" value="Galactose-binding domain-like"/>
    <property type="match status" value="1"/>
</dbReference>
<dbReference type="Gene3D" id="2.60.40.10">
    <property type="entry name" value="Immunoglobulins"/>
    <property type="match status" value="2"/>
</dbReference>
<keyword evidence="6 8" id="KW-0326">Glycosidase</keyword>
<dbReference type="PRINTS" id="PR00132">
    <property type="entry name" value="GLHYDRLASE2"/>
</dbReference>
<evidence type="ECO:0000256" key="1">
    <source>
        <dbReference type="ARBA" id="ARBA00001412"/>
    </source>
</evidence>
<dbReference type="Pfam" id="PF00703">
    <property type="entry name" value="Glyco_hydro_2"/>
    <property type="match status" value="1"/>
</dbReference>
<feature type="domain" description="Beta galactosidase small chain/" evidence="9">
    <location>
        <begin position="731"/>
        <end position="1002"/>
    </location>
</feature>
<dbReference type="PANTHER" id="PTHR46323">
    <property type="entry name" value="BETA-GALACTOSIDASE"/>
    <property type="match status" value="1"/>
</dbReference>
<dbReference type="RefSeq" id="WP_187536725.1">
    <property type="nucleotide sequence ID" value="NZ_JACRTL010000007.1"/>
</dbReference>
<dbReference type="AlphaFoldDB" id="A0A8J6PCC1"/>
<dbReference type="Pfam" id="PF02837">
    <property type="entry name" value="Glyco_hydro_2_N"/>
    <property type="match status" value="1"/>
</dbReference>
<evidence type="ECO:0000313" key="11">
    <source>
        <dbReference type="Proteomes" id="UP000632659"/>
    </source>
</evidence>
<comment type="catalytic activity">
    <reaction evidence="1 8">
        <text>Hydrolysis of terminal non-reducing beta-D-galactose residues in beta-D-galactosides.</text>
        <dbReference type="EC" id="3.2.1.23"/>
    </reaction>
</comment>
<evidence type="ECO:0000256" key="7">
    <source>
        <dbReference type="ARBA" id="ARBA00032230"/>
    </source>
</evidence>
<sequence length="1005" mass="114885">MQQEPTLDWLTDPEVFQINRLDAHSDHRFYTDEIKALERGPMDLCQSLNGKWKFHLSKNPALRPQSFFEDGFSCEAWDFIEVPGHLQTQGYGNPQYTNTLYPWDGQADILPPAVDMEHNLVGSYIKTFTVAPSLRNKRLILSFQGFETAIYVWLNGTFVGYGEDGYTPTEFDITELVTDGENRLAVEVYQRSSASWIEDQDFWRFTGLFRDVLLYALPQTHLEDLFVTTDLSVDYIIGTLKARCRFSGKTADTVDIGLFDKDGELVEQQLEIGYRQEMDLSLLLAAPHLWSAEDPYLYTLMITVRKNGETVESVSQRIGFRKFEMIDKVMHLNGKRIVFKGVNRHEFDPVRGRAVTEEDMLWDIQFMKQHNINAVRTCHYPNQSRWYELCDEYGVYLIDEANLESHGSWSHMDVYVSDWAVPNDREDWLEAVLDRANSMLERDKNHPSVLIWSCGNESYGGKDIFEMSQLFRAKDSTRLVHYEGVTRDPRYPDTTDMESRMYPPPWEIEAYLQNDPPKPYISCEYVHAMGNSCGAMDEYIELEKYPMYQGGFIWDYIDQFICRKNEFGEQVLAYGGDFGDRTTDYNFCGNGIVYADRTPSAKAQEVKYLYQNLKIRPDEEGFWLKNDNLFAGTEGYRFVCEMKRNGEVCFRTEVNAKVSAQTTEHILVSWPKREPGAEYALLVSAVLNGGTIWAEDGFEQAYGETVLGFVPAVRPVPSGTLKVVNGTGNIGAFGDHFSVLFSRKEGGIVSLKYDGEELVSRAPKPYYWRAATDNDRGNGHPYRCGFWYTASLFQQTADIRVEEQENSLTVAYCYHLAPSSEAQTVISYTVTADGAISVRMMYSGAQNLPEMPMFGWRVKLPAEYDQVKWYGAGPEECYIDRRNSAKLGIYQTTAEENISGYIVPQECGNRTDVRWAEISDLHGKGIRLEFLEQPFELGVLPYSAEQLESALHWEELPCPTATWVTVAGRQMGVGGDNSWGAHTHAQYLIPSDQPVSCGFVIRPLW</sequence>
<dbReference type="SUPFAM" id="SSF74650">
    <property type="entry name" value="Galactose mutarotase-like"/>
    <property type="match status" value="1"/>
</dbReference>
<dbReference type="GO" id="GO:0005990">
    <property type="term" value="P:lactose catabolic process"/>
    <property type="evidence" value="ECO:0007669"/>
    <property type="project" value="TreeGrafter"/>
</dbReference>
<dbReference type="SMART" id="SM01038">
    <property type="entry name" value="Bgal_small_N"/>
    <property type="match status" value="1"/>
</dbReference>
<organism evidence="10 11">
    <name type="scientific">Massiliimalia timonensis</name>
    <dbReference type="NCBI Taxonomy" id="1987501"/>
    <lineage>
        <taxon>Bacteria</taxon>
        <taxon>Bacillati</taxon>
        <taxon>Bacillota</taxon>
        <taxon>Clostridia</taxon>
        <taxon>Eubacteriales</taxon>
        <taxon>Oscillospiraceae</taxon>
        <taxon>Massiliimalia</taxon>
    </lineage>
</organism>
<dbReference type="Gene3D" id="3.20.20.80">
    <property type="entry name" value="Glycosidases"/>
    <property type="match status" value="1"/>
</dbReference>
<dbReference type="PROSITE" id="PS00719">
    <property type="entry name" value="GLYCOSYL_HYDROL_F2_1"/>
    <property type="match status" value="1"/>
</dbReference>
<keyword evidence="11" id="KW-1185">Reference proteome</keyword>
<evidence type="ECO:0000256" key="3">
    <source>
        <dbReference type="ARBA" id="ARBA00012756"/>
    </source>
</evidence>
<dbReference type="Gene3D" id="2.60.120.260">
    <property type="entry name" value="Galactose-binding domain-like"/>
    <property type="match status" value="1"/>
</dbReference>
<evidence type="ECO:0000256" key="6">
    <source>
        <dbReference type="ARBA" id="ARBA00023295"/>
    </source>
</evidence>
<comment type="caution">
    <text evidence="10">The sequence shown here is derived from an EMBL/GenBank/DDBJ whole genome shotgun (WGS) entry which is preliminary data.</text>
</comment>
<dbReference type="InterPro" id="IPR036156">
    <property type="entry name" value="Beta-gal/glucu_dom_sf"/>
</dbReference>
<dbReference type="InterPro" id="IPR017853">
    <property type="entry name" value="GH"/>
</dbReference>
<dbReference type="InterPro" id="IPR050347">
    <property type="entry name" value="Bact_Beta-galactosidase"/>
</dbReference>
<dbReference type="Pfam" id="PF02836">
    <property type="entry name" value="Glyco_hydro_2_C"/>
    <property type="match status" value="1"/>
</dbReference>
<dbReference type="Proteomes" id="UP000632659">
    <property type="component" value="Unassembled WGS sequence"/>
</dbReference>
<dbReference type="PANTHER" id="PTHR46323:SF2">
    <property type="entry name" value="BETA-GALACTOSIDASE"/>
    <property type="match status" value="1"/>
</dbReference>
<evidence type="ECO:0000256" key="2">
    <source>
        <dbReference type="ARBA" id="ARBA00007401"/>
    </source>
</evidence>
<dbReference type="EMBL" id="JACRTL010000007">
    <property type="protein sequence ID" value="MBC8611662.1"/>
    <property type="molecule type" value="Genomic_DNA"/>
</dbReference>
<dbReference type="SUPFAM" id="SSF51445">
    <property type="entry name" value="(Trans)glycosidases"/>
    <property type="match status" value="1"/>
</dbReference>
<dbReference type="InterPro" id="IPR006103">
    <property type="entry name" value="Glyco_hydro_2_cat"/>
</dbReference>
<comment type="similarity">
    <text evidence="2 8">Belongs to the glycosyl hydrolase 2 family.</text>
</comment>
<dbReference type="InterPro" id="IPR008979">
    <property type="entry name" value="Galactose-bd-like_sf"/>
</dbReference>
<evidence type="ECO:0000256" key="4">
    <source>
        <dbReference type="ARBA" id="ARBA00013303"/>
    </source>
</evidence>
<dbReference type="InterPro" id="IPR006102">
    <property type="entry name" value="Ig-like_GH2"/>
</dbReference>
<dbReference type="EC" id="3.2.1.23" evidence="3 8"/>
<dbReference type="InterPro" id="IPR006104">
    <property type="entry name" value="Glyco_hydro_2_N"/>
</dbReference>
<dbReference type="GO" id="GO:0004565">
    <property type="term" value="F:beta-galactosidase activity"/>
    <property type="evidence" value="ECO:0007669"/>
    <property type="project" value="UniProtKB-EC"/>
</dbReference>
<evidence type="ECO:0000256" key="5">
    <source>
        <dbReference type="ARBA" id="ARBA00022801"/>
    </source>
</evidence>
<dbReference type="InterPro" id="IPR004199">
    <property type="entry name" value="B-gal_small/dom_5"/>
</dbReference>
<proteinExistence type="inferred from homology"/>
<dbReference type="SUPFAM" id="SSF49303">
    <property type="entry name" value="beta-Galactosidase/glucuronidase domain"/>
    <property type="match status" value="2"/>
</dbReference>
<dbReference type="GO" id="GO:0030246">
    <property type="term" value="F:carbohydrate binding"/>
    <property type="evidence" value="ECO:0007669"/>
    <property type="project" value="InterPro"/>
</dbReference>
<dbReference type="Pfam" id="PF16353">
    <property type="entry name" value="LacZ_4"/>
    <property type="match status" value="1"/>
</dbReference>
<reference evidence="10" key="1">
    <citation type="submission" date="2020-08" db="EMBL/GenBank/DDBJ databases">
        <title>Genome public.</title>
        <authorList>
            <person name="Liu C."/>
            <person name="Sun Q."/>
        </authorList>
    </citation>
    <scope>NUCLEOTIDE SEQUENCE</scope>
    <source>
        <strain evidence="10">NSJ-15</strain>
    </source>
</reference>
<dbReference type="GO" id="GO:0009341">
    <property type="term" value="C:beta-galactosidase complex"/>
    <property type="evidence" value="ECO:0007669"/>
    <property type="project" value="InterPro"/>
</dbReference>
<evidence type="ECO:0000259" key="9">
    <source>
        <dbReference type="SMART" id="SM01038"/>
    </source>
</evidence>
<dbReference type="InterPro" id="IPR023230">
    <property type="entry name" value="Glyco_hydro_2_CS"/>
</dbReference>